<feature type="coiled-coil region" evidence="1">
    <location>
        <begin position="19"/>
        <end position="53"/>
    </location>
</feature>
<dbReference type="GO" id="GO:0035091">
    <property type="term" value="F:phosphatidylinositol binding"/>
    <property type="evidence" value="ECO:0007669"/>
    <property type="project" value="TreeGrafter"/>
</dbReference>
<evidence type="ECO:0000313" key="4">
    <source>
        <dbReference type="Proteomes" id="UP001177023"/>
    </source>
</evidence>
<dbReference type="GO" id="GO:0005829">
    <property type="term" value="C:cytosol"/>
    <property type="evidence" value="ECO:0007669"/>
    <property type="project" value="GOC"/>
</dbReference>
<feature type="non-terminal residue" evidence="3">
    <location>
        <position position="1"/>
    </location>
</feature>
<feature type="non-terminal residue" evidence="3">
    <location>
        <position position="103"/>
    </location>
</feature>
<dbReference type="GO" id="GO:0010008">
    <property type="term" value="C:endosome membrane"/>
    <property type="evidence" value="ECO:0007669"/>
    <property type="project" value="TreeGrafter"/>
</dbReference>
<dbReference type="Gene3D" id="1.20.1270.60">
    <property type="entry name" value="Arfaptin homology (AH) domain/BAR domain"/>
    <property type="match status" value="1"/>
</dbReference>
<dbReference type="GO" id="GO:0034498">
    <property type="term" value="P:early endosome to Golgi transport"/>
    <property type="evidence" value="ECO:0007669"/>
    <property type="project" value="TreeGrafter"/>
</dbReference>
<evidence type="ECO:0000256" key="1">
    <source>
        <dbReference type="SAM" id="Coils"/>
    </source>
</evidence>
<dbReference type="AlphaFoldDB" id="A0AA36C5N4"/>
<keyword evidence="4" id="KW-1185">Reference proteome</keyword>
<dbReference type="EMBL" id="CATQJA010000440">
    <property type="protein sequence ID" value="CAJ0560312.1"/>
    <property type="molecule type" value="Genomic_DNA"/>
</dbReference>
<keyword evidence="1" id="KW-0175">Coiled coil</keyword>
<dbReference type="PANTHER" id="PTHR10555:SF170">
    <property type="entry name" value="FI18122P1"/>
    <property type="match status" value="1"/>
</dbReference>
<sequence>EAFTKIAFHMEEGDRWFELAGRTDKAQQAKDEMDDAERKVDQLELDFGDLSRLVRDEVGRFDAQRREDLKEIIIEFLESLLSEQQDLLKAWERFAPETAAIIL</sequence>
<proteinExistence type="predicted"/>
<evidence type="ECO:0000313" key="3">
    <source>
        <dbReference type="EMBL" id="CAJ0560312.1"/>
    </source>
</evidence>
<accession>A0AA36C5N4</accession>
<comment type="caution">
    <text evidence="3">The sequence shown here is derived from an EMBL/GenBank/DDBJ whole genome shotgun (WGS) entry which is preliminary data.</text>
</comment>
<dbReference type="InterPro" id="IPR027267">
    <property type="entry name" value="AH/BAR_dom_sf"/>
</dbReference>
<name>A0AA36C5N4_9BILA</name>
<dbReference type="Pfam" id="PF09325">
    <property type="entry name" value="Vps5"/>
    <property type="match status" value="1"/>
</dbReference>
<organism evidence="3 4">
    <name type="scientific">Mesorhabditis spiculigera</name>
    <dbReference type="NCBI Taxonomy" id="96644"/>
    <lineage>
        <taxon>Eukaryota</taxon>
        <taxon>Metazoa</taxon>
        <taxon>Ecdysozoa</taxon>
        <taxon>Nematoda</taxon>
        <taxon>Chromadorea</taxon>
        <taxon>Rhabditida</taxon>
        <taxon>Rhabditina</taxon>
        <taxon>Rhabditomorpha</taxon>
        <taxon>Rhabditoidea</taxon>
        <taxon>Rhabditidae</taxon>
        <taxon>Mesorhabditinae</taxon>
        <taxon>Mesorhabditis</taxon>
    </lineage>
</organism>
<gene>
    <name evidence="3" type="ORF">MSPICULIGERA_LOCUS1517</name>
</gene>
<reference evidence="3" key="1">
    <citation type="submission" date="2023-06" db="EMBL/GenBank/DDBJ databases">
        <authorList>
            <person name="Delattre M."/>
        </authorList>
    </citation>
    <scope>NUCLEOTIDE SEQUENCE</scope>
    <source>
        <strain evidence="3">AF72</strain>
    </source>
</reference>
<dbReference type="Proteomes" id="UP001177023">
    <property type="component" value="Unassembled WGS sequence"/>
</dbReference>
<dbReference type="PANTHER" id="PTHR10555">
    <property type="entry name" value="SORTING NEXIN"/>
    <property type="match status" value="1"/>
</dbReference>
<feature type="domain" description="Sorting nexin/Vps5-like C-terminal" evidence="2">
    <location>
        <begin position="22"/>
        <end position="96"/>
    </location>
</feature>
<evidence type="ECO:0000259" key="2">
    <source>
        <dbReference type="Pfam" id="PF09325"/>
    </source>
</evidence>
<dbReference type="InterPro" id="IPR015404">
    <property type="entry name" value="Vps5_C"/>
</dbReference>
<protein>
    <recommendedName>
        <fullName evidence="2">Sorting nexin/Vps5-like C-terminal domain-containing protein</fullName>
    </recommendedName>
</protein>